<evidence type="ECO:0000259" key="9">
    <source>
        <dbReference type="Pfam" id="PF14714"/>
    </source>
</evidence>
<dbReference type="GeneID" id="100832322"/>
<dbReference type="STRING" id="15368.I1HDF8"/>
<keyword evidence="5" id="KW-0547">Nucleotide-binding</keyword>
<gene>
    <name evidence="11" type="primary">LOC100832322</name>
    <name evidence="10" type="ORF">BRADI_2g07437v3</name>
</gene>
<dbReference type="InterPro" id="IPR027417">
    <property type="entry name" value="P-loop_NTPase"/>
</dbReference>
<reference evidence="10 11" key="1">
    <citation type="journal article" date="2010" name="Nature">
        <title>Genome sequencing and analysis of the model grass Brachypodium distachyon.</title>
        <authorList>
            <consortium name="International Brachypodium Initiative"/>
        </authorList>
    </citation>
    <scope>NUCLEOTIDE SEQUENCE [LARGE SCALE GENOMIC DNA]</scope>
    <source>
        <strain evidence="10 11">Bd21</strain>
    </source>
</reference>
<evidence type="ECO:0000256" key="5">
    <source>
        <dbReference type="ARBA" id="ARBA00022741"/>
    </source>
</evidence>
<reference evidence="10" key="2">
    <citation type="submission" date="2017-06" db="EMBL/GenBank/DDBJ databases">
        <title>WGS assembly of Brachypodium distachyon.</title>
        <authorList>
            <consortium name="The International Brachypodium Initiative"/>
            <person name="Lucas S."/>
            <person name="Harmon-Smith M."/>
            <person name="Lail K."/>
            <person name="Tice H."/>
            <person name="Grimwood J."/>
            <person name="Bruce D."/>
            <person name="Barry K."/>
            <person name="Shu S."/>
            <person name="Lindquist E."/>
            <person name="Wang M."/>
            <person name="Pitluck S."/>
            <person name="Vogel J.P."/>
            <person name="Garvin D.F."/>
            <person name="Mockler T.C."/>
            <person name="Schmutz J."/>
            <person name="Rokhsar D."/>
            <person name="Bevan M.W."/>
        </authorList>
    </citation>
    <scope>NUCLEOTIDE SEQUENCE</scope>
    <source>
        <strain evidence="10">Bd21</strain>
    </source>
</reference>
<evidence type="ECO:0000313" key="10">
    <source>
        <dbReference type="EMBL" id="KQK03369.1"/>
    </source>
</evidence>
<dbReference type="RefSeq" id="XP_010230643.1">
    <property type="nucleotide sequence ID" value="XM_010232341.3"/>
</dbReference>
<evidence type="ECO:0000313" key="12">
    <source>
        <dbReference type="Proteomes" id="UP000008810"/>
    </source>
</evidence>
<dbReference type="Gene3D" id="3.30.300.20">
    <property type="match status" value="1"/>
</dbReference>
<feature type="domain" description="GTPase Der C-terminal KH-domain-like" evidence="9">
    <location>
        <begin position="485"/>
        <end position="564"/>
    </location>
</feature>
<dbReference type="AlphaFoldDB" id="I1HDF8"/>
<dbReference type="InterPro" id="IPR005225">
    <property type="entry name" value="Small_GTP-bd"/>
</dbReference>
<keyword evidence="3" id="KW-0690">Ribosome biogenesis</keyword>
<evidence type="ECO:0000256" key="4">
    <source>
        <dbReference type="ARBA" id="ARBA00022737"/>
    </source>
</evidence>
<feature type="domain" description="G" evidence="8">
    <location>
        <begin position="300"/>
        <end position="423"/>
    </location>
</feature>
<dbReference type="OMA" id="MRTDKRT"/>
<comment type="similarity">
    <text evidence="1">Belongs to the TRAFAC class TrmE-Era-EngA-EngB-Septin-like GTPase superfamily. EngA (Der) GTPase family.</text>
</comment>
<dbReference type="InterPro" id="IPR015946">
    <property type="entry name" value="KH_dom-like_a/b"/>
</dbReference>
<evidence type="ECO:0000256" key="2">
    <source>
        <dbReference type="ARBA" id="ARBA00020953"/>
    </source>
</evidence>
<dbReference type="HAMAP" id="MF_00195">
    <property type="entry name" value="GTPase_Der"/>
    <property type="match status" value="1"/>
</dbReference>
<dbReference type="EMBL" id="CM000881">
    <property type="protein sequence ID" value="KQK03369.1"/>
    <property type="molecule type" value="Genomic_DNA"/>
</dbReference>
<dbReference type="ExpressionAtlas" id="I1HDF8">
    <property type="expression patterns" value="baseline and differential"/>
</dbReference>
<keyword evidence="4" id="KW-0677">Repeat</keyword>
<protein>
    <recommendedName>
        <fullName evidence="2">GTPase Der</fullName>
    </recommendedName>
    <alternativeName>
        <fullName evidence="7">GTP-binding protein EngA</fullName>
    </alternativeName>
</protein>
<dbReference type="Gramene" id="KQK03369">
    <property type="protein sequence ID" value="KQK03369"/>
    <property type="gene ID" value="BRADI_2g07437v3"/>
</dbReference>
<dbReference type="HOGENOM" id="CLU_016077_5_0_1"/>
<dbReference type="KEGG" id="bdi:100832322"/>
<proteinExistence type="inferred from homology"/>
<evidence type="ECO:0000313" key="11">
    <source>
        <dbReference type="EnsemblPlants" id="KQK03369"/>
    </source>
</evidence>
<dbReference type="GO" id="GO:0042254">
    <property type="term" value="P:ribosome biogenesis"/>
    <property type="evidence" value="ECO:0007669"/>
    <property type="project" value="UniProtKB-KW"/>
</dbReference>
<dbReference type="GO" id="GO:0005525">
    <property type="term" value="F:GTP binding"/>
    <property type="evidence" value="ECO:0007669"/>
    <property type="project" value="UniProtKB-KW"/>
</dbReference>
<dbReference type="PANTHER" id="PTHR43834:SF6">
    <property type="entry name" value="GTPASE DER"/>
    <property type="match status" value="1"/>
</dbReference>
<sequence>MAAAAVLLRAALRRSRIVAPALLRPRTLPPSPIPLPSPPFGHALPRLQRLPFSADFGYCTAAVEPEAPARHKVKIRKSPMKQSRVDFTKVDAALLPTIILVGRPNVGKSALFNRLIRRREALVYNTPGDHVTRDIREGIAKLGDLRFRVLDSAGLETAATSGSILARTADMTGNVLVRSQFAIFLIDVRDGLQPLDLEVGQWLRKHASGIHTIVAMNKSESLDEHGVLTSAAGEAHRLGFGDPVAISAETGLGMAELYEILRPLFEEYMFQLPNNGLNQDDPTSEAEANEGDESKLPLQLAIVGRPNVGKSTLLNALLQEQRVLVGPEAGLTRDSIRAEFQFDNRSVYLVDTAGWMERSGKEKGPSSLSVVQSRKNLMRAHIVALVLDAEKIANSKSSMNHPEVVIARQAIEEGRGLVVVVNKMDLLRENQRLLDKVIDAVPKEIQTVIPQVTGIPVVFVSALEGRGRVAVMHQVIDTYEKWCFRLSTSRLNRWLRKVMSRHSWKDSATQPKVKYFTQVKARPPTFVAFMTGKSQLSDTDTRFLTKSLKEDFNIGGIPIRILQRSIPRKAVAKSNIKKRGSTIIRMKTDKRTEVSDPSQS</sequence>
<dbReference type="PANTHER" id="PTHR43834">
    <property type="entry name" value="GTPASE DER"/>
    <property type="match status" value="1"/>
</dbReference>
<organism evidence="10">
    <name type="scientific">Brachypodium distachyon</name>
    <name type="common">Purple false brome</name>
    <name type="synonym">Trachynia distachya</name>
    <dbReference type="NCBI Taxonomy" id="15368"/>
    <lineage>
        <taxon>Eukaryota</taxon>
        <taxon>Viridiplantae</taxon>
        <taxon>Streptophyta</taxon>
        <taxon>Embryophyta</taxon>
        <taxon>Tracheophyta</taxon>
        <taxon>Spermatophyta</taxon>
        <taxon>Magnoliopsida</taxon>
        <taxon>Liliopsida</taxon>
        <taxon>Poales</taxon>
        <taxon>Poaceae</taxon>
        <taxon>BOP clade</taxon>
        <taxon>Pooideae</taxon>
        <taxon>Stipodae</taxon>
        <taxon>Brachypodieae</taxon>
        <taxon>Brachypodium</taxon>
    </lineage>
</organism>
<dbReference type="InterPro" id="IPR032859">
    <property type="entry name" value="KH_dom-like"/>
</dbReference>
<dbReference type="NCBIfam" id="TIGR00231">
    <property type="entry name" value="small_GTP"/>
    <property type="match status" value="2"/>
</dbReference>
<dbReference type="OrthoDB" id="8954335at2759"/>
<keyword evidence="6" id="KW-0342">GTP-binding</keyword>
<evidence type="ECO:0000256" key="3">
    <source>
        <dbReference type="ARBA" id="ARBA00022517"/>
    </source>
</evidence>
<dbReference type="InterPro" id="IPR006073">
    <property type="entry name" value="GTP-bd"/>
</dbReference>
<dbReference type="Pfam" id="PF01926">
    <property type="entry name" value="MMR_HSR1"/>
    <property type="match status" value="2"/>
</dbReference>
<evidence type="ECO:0000256" key="6">
    <source>
        <dbReference type="ARBA" id="ARBA00023134"/>
    </source>
</evidence>
<dbReference type="SUPFAM" id="SSF52540">
    <property type="entry name" value="P-loop containing nucleoside triphosphate hydrolases"/>
    <property type="match status" value="2"/>
</dbReference>
<name>I1HDF8_BRADI</name>
<dbReference type="Pfam" id="PF14714">
    <property type="entry name" value="KH_dom-like"/>
    <property type="match status" value="1"/>
</dbReference>
<dbReference type="NCBIfam" id="TIGR03594">
    <property type="entry name" value="GTPase_EngA"/>
    <property type="match status" value="1"/>
</dbReference>
<dbReference type="CDD" id="cd01894">
    <property type="entry name" value="EngA1"/>
    <property type="match status" value="1"/>
</dbReference>
<accession>I1HDF8</accession>
<reference evidence="11" key="3">
    <citation type="submission" date="2018-08" db="UniProtKB">
        <authorList>
            <consortium name="EnsemblPlants"/>
        </authorList>
    </citation>
    <scope>IDENTIFICATION</scope>
    <source>
        <strain evidence="11">cv. Bd21</strain>
    </source>
</reference>
<evidence type="ECO:0000256" key="7">
    <source>
        <dbReference type="ARBA" id="ARBA00032345"/>
    </source>
</evidence>
<dbReference type="EnsemblPlants" id="KQK03369">
    <property type="protein sequence ID" value="KQK03369"/>
    <property type="gene ID" value="BRADI_2g07437v3"/>
</dbReference>
<dbReference type="InterPro" id="IPR016484">
    <property type="entry name" value="GTPase_Der"/>
</dbReference>
<dbReference type="eggNOG" id="KOG1191">
    <property type="taxonomic scope" value="Eukaryota"/>
</dbReference>
<feature type="domain" description="G" evidence="8">
    <location>
        <begin position="98"/>
        <end position="218"/>
    </location>
</feature>
<evidence type="ECO:0000259" key="8">
    <source>
        <dbReference type="Pfam" id="PF01926"/>
    </source>
</evidence>
<dbReference type="Proteomes" id="UP000008810">
    <property type="component" value="Chromosome 2"/>
</dbReference>
<dbReference type="Gene3D" id="3.40.50.300">
    <property type="entry name" value="P-loop containing nucleotide triphosphate hydrolases"/>
    <property type="match status" value="2"/>
</dbReference>
<evidence type="ECO:0000256" key="1">
    <source>
        <dbReference type="ARBA" id="ARBA00008279"/>
    </source>
</evidence>
<keyword evidence="12" id="KW-1185">Reference proteome</keyword>
<dbReference type="PRINTS" id="PR00326">
    <property type="entry name" value="GTP1OBG"/>
</dbReference>
<dbReference type="CDD" id="cd01895">
    <property type="entry name" value="EngA2"/>
    <property type="match status" value="1"/>
</dbReference>